<feature type="transmembrane region" description="Helical" evidence="8">
    <location>
        <begin position="38"/>
        <end position="61"/>
    </location>
</feature>
<comment type="similarity">
    <text evidence="2">Belongs to the amino acid-polyamine-organocation (APC) superfamily. Spore germination protein (SGP) (TC 2.A.3.9) family.</text>
</comment>
<feature type="transmembrane region" description="Helical" evidence="8">
    <location>
        <begin position="147"/>
        <end position="164"/>
    </location>
</feature>
<dbReference type="Pfam" id="PF03845">
    <property type="entry name" value="Spore_permease"/>
    <property type="match status" value="1"/>
</dbReference>
<keyword evidence="6 8" id="KW-1133">Transmembrane helix</keyword>
<dbReference type="PANTHER" id="PTHR34975">
    <property type="entry name" value="SPORE GERMINATION PROTEIN A2"/>
    <property type="match status" value="1"/>
</dbReference>
<organism evidence="9 10">
    <name type="scientific">Gracilibacillus thailandensis</name>
    <dbReference type="NCBI Taxonomy" id="563735"/>
    <lineage>
        <taxon>Bacteria</taxon>
        <taxon>Bacillati</taxon>
        <taxon>Bacillota</taxon>
        <taxon>Bacilli</taxon>
        <taxon>Bacillales</taxon>
        <taxon>Bacillaceae</taxon>
        <taxon>Gracilibacillus</taxon>
    </lineage>
</organism>
<evidence type="ECO:0000256" key="8">
    <source>
        <dbReference type="SAM" id="Phobius"/>
    </source>
</evidence>
<keyword evidence="4" id="KW-0309">Germination</keyword>
<dbReference type="GO" id="GO:0016020">
    <property type="term" value="C:membrane"/>
    <property type="evidence" value="ECO:0007669"/>
    <property type="project" value="UniProtKB-SubCell"/>
</dbReference>
<keyword evidence="3" id="KW-0813">Transport</keyword>
<feature type="transmembrane region" description="Helical" evidence="8">
    <location>
        <begin position="216"/>
        <end position="236"/>
    </location>
</feature>
<keyword evidence="7 8" id="KW-0472">Membrane</keyword>
<dbReference type="NCBIfam" id="TIGR00912">
    <property type="entry name" value="2A0309"/>
    <property type="match status" value="1"/>
</dbReference>
<evidence type="ECO:0000313" key="9">
    <source>
        <dbReference type="EMBL" id="MRI67736.1"/>
    </source>
</evidence>
<evidence type="ECO:0000256" key="1">
    <source>
        <dbReference type="ARBA" id="ARBA00004141"/>
    </source>
</evidence>
<dbReference type="PANTHER" id="PTHR34975:SF2">
    <property type="entry name" value="SPORE GERMINATION PROTEIN A2"/>
    <property type="match status" value="1"/>
</dbReference>
<sequence>MQSHGFLRTKEIASIVLIFVAIKFADSTPTLLSQKAQNGFWIIPAISFIVIFPSFLVMLYLLKKYEDKHVVQLCEAITGKWLGKLIGLVFFLFAFSSMVFDARNYIEQVKMLYFPESPTDYIFFIFIIVAFFGAKRGIEVIGYTSRIALPVIKFSALLVILLIWEEVVTERVFPFFGSSLSIIATEGVKKASIFAELFFVLIAYKATKETKMFRRGAIIASIIALAEILLFYFIYITVFDYNSIEKIAFPFHDIIQRIEFGEFFTNIETIFMVFWLFAAYLKFIYFLYFTAWFFGAVFNIDNFEPLLLPFAFLVILIGLLPFNSAQTQLVYHEQLYTLMSPFFIILPFLLWVVAWRKGDLRP</sequence>
<reference evidence="9 10" key="1">
    <citation type="submission" date="2019-10" db="EMBL/GenBank/DDBJ databases">
        <title>Gracilibacillus salitolerans sp. nov., a moderate halophile isolated from a saline soil in northwest China.</title>
        <authorList>
            <person name="Gan L."/>
        </authorList>
    </citation>
    <scope>NUCLEOTIDE SEQUENCE [LARGE SCALE GENOMIC DNA]</scope>
    <source>
        <strain evidence="9 10">TP2-8</strain>
    </source>
</reference>
<comment type="subcellular location">
    <subcellularLocation>
        <location evidence="1">Membrane</location>
        <topology evidence="1">Multi-pass membrane protein</topology>
    </subcellularLocation>
</comment>
<dbReference type="Proteomes" id="UP000435187">
    <property type="component" value="Unassembled WGS sequence"/>
</dbReference>
<feature type="transmembrane region" description="Helical" evidence="8">
    <location>
        <begin position="12"/>
        <end position="32"/>
    </location>
</feature>
<feature type="transmembrane region" description="Helical" evidence="8">
    <location>
        <begin position="335"/>
        <end position="355"/>
    </location>
</feature>
<evidence type="ECO:0000313" key="10">
    <source>
        <dbReference type="Proteomes" id="UP000435187"/>
    </source>
</evidence>
<feature type="transmembrane region" description="Helical" evidence="8">
    <location>
        <begin position="81"/>
        <end position="100"/>
    </location>
</feature>
<feature type="transmembrane region" description="Helical" evidence="8">
    <location>
        <begin position="270"/>
        <end position="294"/>
    </location>
</feature>
<dbReference type="InterPro" id="IPR004761">
    <property type="entry name" value="Spore_GerAB"/>
</dbReference>
<evidence type="ECO:0000256" key="7">
    <source>
        <dbReference type="ARBA" id="ARBA00023136"/>
    </source>
</evidence>
<keyword evidence="10" id="KW-1185">Reference proteome</keyword>
<comment type="caution">
    <text evidence="9">The sequence shown here is derived from an EMBL/GenBank/DDBJ whole genome shotgun (WGS) entry which is preliminary data.</text>
</comment>
<dbReference type="GO" id="GO:0009847">
    <property type="term" value="P:spore germination"/>
    <property type="evidence" value="ECO:0007669"/>
    <property type="project" value="InterPro"/>
</dbReference>
<evidence type="ECO:0000256" key="3">
    <source>
        <dbReference type="ARBA" id="ARBA00022448"/>
    </source>
</evidence>
<evidence type="ECO:0000256" key="5">
    <source>
        <dbReference type="ARBA" id="ARBA00022692"/>
    </source>
</evidence>
<protein>
    <submittedName>
        <fullName evidence="9">GerAB/ArcD/ProY family transporter</fullName>
    </submittedName>
</protein>
<name>A0A6N7R3G9_9BACI</name>
<dbReference type="RefSeq" id="WP_153836285.1">
    <property type="nucleotide sequence ID" value="NZ_JBHUMW010000088.1"/>
</dbReference>
<feature type="transmembrane region" description="Helical" evidence="8">
    <location>
        <begin position="120"/>
        <end position="138"/>
    </location>
</feature>
<feature type="transmembrane region" description="Helical" evidence="8">
    <location>
        <begin position="306"/>
        <end position="323"/>
    </location>
</feature>
<keyword evidence="5 8" id="KW-0812">Transmembrane</keyword>
<feature type="transmembrane region" description="Helical" evidence="8">
    <location>
        <begin position="176"/>
        <end position="204"/>
    </location>
</feature>
<evidence type="ECO:0000256" key="4">
    <source>
        <dbReference type="ARBA" id="ARBA00022544"/>
    </source>
</evidence>
<gene>
    <name evidence="9" type="ORF">GH885_15560</name>
</gene>
<accession>A0A6N7R3G9</accession>
<dbReference type="EMBL" id="WJEE01000039">
    <property type="protein sequence ID" value="MRI67736.1"/>
    <property type="molecule type" value="Genomic_DNA"/>
</dbReference>
<evidence type="ECO:0000256" key="6">
    <source>
        <dbReference type="ARBA" id="ARBA00022989"/>
    </source>
</evidence>
<dbReference type="AlphaFoldDB" id="A0A6N7R3G9"/>
<evidence type="ECO:0000256" key="2">
    <source>
        <dbReference type="ARBA" id="ARBA00007998"/>
    </source>
</evidence>
<proteinExistence type="inferred from homology"/>